<evidence type="ECO:0000256" key="3">
    <source>
        <dbReference type="ARBA" id="ARBA00023014"/>
    </source>
</evidence>
<dbReference type="InterPro" id="IPR017900">
    <property type="entry name" value="4Fe4S_Fe_S_CS"/>
</dbReference>
<feature type="non-terminal residue" evidence="5">
    <location>
        <position position="58"/>
    </location>
</feature>
<dbReference type="PROSITE" id="PS00198">
    <property type="entry name" value="4FE4S_FER_1"/>
    <property type="match status" value="1"/>
</dbReference>
<comment type="caution">
    <text evidence="5">The sequence shown here is derived from an EMBL/GenBank/DDBJ whole genome shotgun (WGS) entry which is preliminary data.</text>
</comment>
<dbReference type="AlphaFoldDB" id="A0A7V2AW87"/>
<dbReference type="SUPFAM" id="SSF54862">
    <property type="entry name" value="4Fe-4S ferredoxins"/>
    <property type="match status" value="1"/>
</dbReference>
<reference evidence="5" key="1">
    <citation type="journal article" date="2020" name="mSystems">
        <title>Genome- and Community-Level Interaction Insights into Carbon Utilization and Element Cycling Functions of Hydrothermarchaeota in Hydrothermal Sediment.</title>
        <authorList>
            <person name="Zhou Z."/>
            <person name="Liu Y."/>
            <person name="Xu W."/>
            <person name="Pan J."/>
            <person name="Luo Z.H."/>
            <person name="Li M."/>
        </authorList>
    </citation>
    <scope>NUCLEOTIDE SEQUENCE [LARGE SCALE GENOMIC DNA]</scope>
    <source>
        <strain evidence="5">SpSt-1233</strain>
    </source>
</reference>
<dbReference type="Proteomes" id="UP000886069">
    <property type="component" value="Unassembled WGS sequence"/>
</dbReference>
<keyword evidence="2" id="KW-0408">Iron</keyword>
<dbReference type="GO" id="GO:0046872">
    <property type="term" value="F:metal ion binding"/>
    <property type="evidence" value="ECO:0007669"/>
    <property type="project" value="UniProtKB-KW"/>
</dbReference>
<evidence type="ECO:0000259" key="4">
    <source>
        <dbReference type="PROSITE" id="PS51379"/>
    </source>
</evidence>
<dbReference type="Pfam" id="PF13459">
    <property type="entry name" value="Fer4_15"/>
    <property type="match status" value="1"/>
</dbReference>
<dbReference type="InterPro" id="IPR017896">
    <property type="entry name" value="4Fe4S_Fe-S-bd"/>
</dbReference>
<proteinExistence type="predicted"/>
<evidence type="ECO:0000256" key="1">
    <source>
        <dbReference type="ARBA" id="ARBA00022723"/>
    </source>
</evidence>
<evidence type="ECO:0000313" key="5">
    <source>
        <dbReference type="EMBL" id="HER44379.1"/>
    </source>
</evidence>
<gene>
    <name evidence="5" type="ORF">ENO08_07965</name>
</gene>
<evidence type="ECO:0000256" key="2">
    <source>
        <dbReference type="ARBA" id="ARBA00023004"/>
    </source>
</evidence>
<dbReference type="PROSITE" id="PS51379">
    <property type="entry name" value="4FE4S_FER_2"/>
    <property type="match status" value="1"/>
</dbReference>
<dbReference type="GO" id="GO:0051536">
    <property type="term" value="F:iron-sulfur cluster binding"/>
    <property type="evidence" value="ECO:0007669"/>
    <property type="project" value="UniProtKB-KW"/>
</dbReference>
<accession>A0A7V2AW87</accession>
<organism evidence="5">
    <name type="scientific">Eiseniibacteriota bacterium</name>
    <dbReference type="NCBI Taxonomy" id="2212470"/>
    <lineage>
        <taxon>Bacteria</taxon>
        <taxon>Candidatus Eiseniibacteriota</taxon>
    </lineage>
</organism>
<name>A0A7V2AW87_UNCEI</name>
<feature type="domain" description="4Fe-4S ferredoxin-type" evidence="4">
    <location>
        <begin position="1"/>
        <end position="29"/>
    </location>
</feature>
<keyword evidence="1" id="KW-0479">Metal-binding</keyword>
<sequence length="58" mass="6453">MKVRIDRDDCTACALCWEACPDFFEESGDDGFSQVVEEHRIEGNVSEGEVPDDLKGCV</sequence>
<dbReference type="EMBL" id="DSEC01000573">
    <property type="protein sequence ID" value="HER44379.1"/>
    <property type="molecule type" value="Genomic_DNA"/>
</dbReference>
<protein>
    <submittedName>
        <fullName evidence="5">Ferredoxin</fullName>
    </submittedName>
</protein>
<keyword evidence="3" id="KW-0411">Iron-sulfur</keyword>
<dbReference type="Gene3D" id="3.30.70.20">
    <property type="match status" value="1"/>
</dbReference>